<evidence type="ECO:0000313" key="3">
    <source>
        <dbReference type="Proteomes" id="UP000316495"/>
    </source>
</evidence>
<protein>
    <submittedName>
        <fullName evidence="2">ABC-2 type transport system permease protein</fullName>
    </submittedName>
</protein>
<feature type="transmembrane region" description="Helical" evidence="1">
    <location>
        <begin position="121"/>
        <end position="147"/>
    </location>
</feature>
<keyword evidence="1" id="KW-0472">Membrane</keyword>
<feature type="transmembrane region" description="Helical" evidence="1">
    <location>
        <begin position="241"/>
        <end position="260"/>
    </location>
</feature>
<feature type="transmembrane region" description="Helical" evidence="1">
    <location>
        <begin position="16"/>
        <end position="37"/>
    </location>
</feature>
<dbReference type="GO" id="GO:0005886">
    <property type="term" value="C:plasma membrane"/>
    <property type="evidence" value="ECO:0007669"/>
    <property type="project" value="UniProtKB-SubCell"/>
</dbReference>
<keyword evidence="1" id="KW-0812">Transmembrane</keyword>
<reference evidence="2 3" key="1">
    <citation type="submission" date="2017-07" db="EMBL/GenBank/DDBJ databases">
        <title>Mechanisms for carbon and nitrogen cycling indicate functional differentiation within the Candidate Phyla Radiation.</title>
        <authorList>
            <person name="Danczak R.E."/>
            <person name="Johnston M.D."/>
            <person name="Kenah C."/>
            <person name="Slattery M."/>
            <person name="Wrighton K.C."/>
            <person name="Wilkins M.J."/>
        </authorList>
    </citation>
    <scope>NUCLEOTIDE SEQUENCE [LARGE SCALE GENOMIC DNA]</scope>
    <source>
        <strain evidence="2">Athens1014_28</strain>
    </source>
</reference>
<accession>A0A554LPY5</accession>
<dbReference type="AlphaFoldDB" id="A0A554LPY5"/>
<comment type="caution">
    <text evidence="2">The sequence shown here is derived from an EMBL/GenBank/DDBJ whole genome shotgun (WGS) entry which is preliminary data.</text>
</comment>
<feature type="transmembrane region" description="Helical" evidence="1">
    <location>
        <begin position="80"/>
        <end position="100"/>
    </location>
</feature>
<dbReference type="Proteomes" id="UP000316495">
    <property type="component" value="Unassembled WGS sequence"/>
</dbReference>
<sequence>MLSLIARTIRDRRSVMIIYIVAALAFLVMYISIFPAFKDQQAQFDQIIKTMPEGMMKAFNMGDYSLSNFESYISTEEFSLMWPLLLIIMSISFAGQFFAGEVDKGTIEFLLSQPISRAKLFFARYFSGLLMIFAFVTLTVFSTIPIAKMFSVSTQSSHYLSQATIGFLFAWAIYSIAIFLSSLFSEKGKVYFISAGVLVLMYVLNIAAGLKNSLEKLQYLSFFHYYNPSDALIRNHIDKTAVLVFLGVILTFSVLGYMIFNRRDIAT</sequence>
<dbReference type="PANTHER" id="PTHR37305">
    <property type="entry name" value="INTEGRAL MEMBRANE PROTEIN-RELATED"/>
    <property type="match status" value="1"/>
</dbReference>
<evidence type="ECO:0000313" key="2">
    <source>
        <dbReference type="EMBL" id="TSC94937.1"/>
    </source>
</evidence>
<dbReference type="GO" id="GO:0140359">
    <property type="term" value="F:ABC-type transporter activity"/>
    <property type="evidence" value="ECO:0007669"/>
    <property type="project" value="InterPro"/>
</dbReference>
<gene>
    <name evidence="2" type="ORF">Athens101428_62</name>
</gene>
<keyword evidence="1" id="KW-1133">Transmembrane helix</keyword>
<evidence type="ECO:0000256" key="1">
    <source>
        <dbReference type="SAM" id="Phobius"/>
    </source>
</evidence>
<proteinExistence type="predicted"/>
<feature type="transmembrane region" description="Helical" evidence="1">
    <location>
        <begin position="159"/>
        <end position="183"/>
    </location>
</feature>
<organism evidence="2 3">
    <name type="scientific">Candidatus Berkelbacteria bacterium Athens1014_28</name>
    <dbReference type="NCBI Taxonomy" id="2017145"/>
    <lineage>
        <taxon>Bacteria</taxon>
        <taxon>Candidatus Berkelbacteria</taxon>
    </lineage>
</organism>
<dbReference type="EMBL" id="VMGN01000003">
    <property type="protein sequence ID" value="TSC94937.1"/>
    <property type="molecule type" value="Genomic_DNA"/>
</dbReference>
<dbReference type="Pfam" id="PF12679">
    <property type="entry name" value="ABC2_membrane_2"/>
    <property type="match status" value="1"/>
</dbReference>
<name>A0A554LPY5_9BACT</name>
<dbReference type="PANTHER" id="PTHR37305:SF1">
    <property type="entry name" value="MEMBRANE PROTEIN"/>
    <property type="match status" value="1"/>
</dbReference>
<feature type="transmembrane region" description="Helical" evidence="1">
    <location>
        <begin position="190"/>
        <end position="210"/>
    </location>
</feature>